<dbReference type="EMBL" id="LGFT01000090">
    <property type="protein sequence ID" value="KUK43297.1"/>
    <property type="molecule type" value="Genomic_DNA"/>
</dbReference>
<dbReference type="AlphaFoldDB" id="A0A101FRU0"/>
<evidence type="ECO:0000313" key="2">
    <source>
        <dbReference type="Proteomes" id="UP000057043"/>
    </source>
</evidence>
<accession>A0A101FRU0</accession>
<organism evidence="1 2">
    <name type="scientific">Methanothrix harundinacea</name>
    <dbReference type="NCBI Taxonomy" id="301375"/>
    <lineage>
        <taxon>Archaea</taxon>
        <taxon>Methanobacteriati</taxon>
        <taxon>Methanobacteriota</taxon>
        <taxon>Stenosarchaea group</taxon>
        <taxon>Methanomicrobia</taxon>
        <taxon>Methanotrichales</taxon>
        <taxon>Methanotrichaceae</taxon>
        <taxon>Methanothrix</taxon>
    </lineage>
</organism>
<dbReference type="Proteomes" id="UP000057043">
    <property type="component" value="Unassembled WGS sequence"/>
</dbReference>
<gene>
    <name evidence="1" type="ORF">XD72_2328</name>
</gene>
<name>A0A101FRU0_9EURY</name>
<reference evidence="1 2" key="1">
    <citation type="journal article" date="2015" name="MBio">
        <title>Genome-Resolved Metagenomic Analysis Reveals Roles for Candidate Phyla and Other Microbial Community Members in Biogeochemical Transformations in Oil Reservoirs.</title>
        <authorList>
            <person name="Hu P."/>
            <person name="Tom L."/>
            <person name="Singh A."/>
            <person name="Thomas B.C."/>
            <person name="Baker B.J."/>
            <person name="Piceno Y.M."/>
            <person name="Andersen G.L."/>
            <person name="Banfield J.F."/>
        </authorList>
    </citation>
    <scope>NUCLEOTIDE SEQUENCE [LARGE SCALE GENOMIC DNA]</scope>
    <source>
        <strain evidence="1">57_489</strain>
    </source>
</reference>
<comment type="caution">
    <text evidence="1">The sequence shown here is derived from an EMBL/GenBank/DDBJ whole genome shotgun (WGS) entry which is preliminary data.</text>
</comment>
<sequence length="140" mass="15608">MFTKNIQLAWLSRISIAVTSGRINQNYGSIYSIGRNWPSRHKRMSDETSCIPSPRMRYPAKLGCQPIIMSVLRNQGLRRLFADLGICSPAAHICMGPSYLSLPVSSPYANSNIQLTKELVRGDQDSLSPYQGTVFKPFGL</sequence>
<protein>
    <submittedName>
        <fullName evidence="1">Uncharacterized protein</fullName>
    </submittedName>
</protein>
<evidence type="ECO:0000313" key="1">
    <source>
        <dbReference type="EMBL" id="KUK43297.1"/>
    </source>
</evidence>
<feature type="non-terminal residue" evidence="1">
    <location>
        <position position="140"/>
    </location>
</feature>
<proteinExistence type="predicted"/>